<dbReference type="GeneTree" id="ENSGT00390000008658"/>
<keyword evidence="2" id="KW-1185">Reference proteome</keyword>
<dbReference type="OrthoDB" id="44820at2759"/>
<accession>A0A8C5F7Z1</accession>
<proteinExistence type="predicted"/>
<dbReference type="InterPro" id="IPR018790">
    <property type="entry name" value="DUF2358"/>
</dbReference>
<dbReference type="Proteomes" id="UP000694546">
    <property type="component" value="Chromosome 22"/>
</dbReference>
<dbReference type="Pfam" id="PF10184">
    <property type="entry name" value="DUF2358"/>
    <property type="match status" value="1"/>
</dbReference>
<sequence length="440" mass="49221">MAVCRGGTAFWVGCVRSNGPRQPITSRQCSLPQAVVWQWAGQTRPLNSASRALSPPHALRYQAVKQPLLPKPLLPAGQLHKTGRLEEEWEDSLSVCVLVRAQEPGGHPTLVEIPLFGRARLGELLTAGAPRPKEPPFTLTTVDGRREDDISLVVRAGHAAGGKDTASVPEREHSTFRNLFRVEKCPAPFVHGSVFYCFHCPGTDPAAVASSATAAGLKRRQVVGLEGRPLEHPLSLSSFLGDQVEGAQGQADGERGDEEEEKMALMYERLRIELPNFFRKSHDYTMYSSDLEFVNGLTNTHTRGRLLYQLVLSLWRVLCLFYYAEARLEVLKLTKHMEDGTIKARWRVHGLPFHSVCLRFYRKDMSQLYRSYDAFSTFYIGHDGLIRCHKVEKVMEARPPLLPKLGTLLAGALVALGVQEHRPALNLLPLFFLSRRQGRD</sequence>
<gene>
    <name evidence="1" type="primary">c22h6orf136</name>
</gene>
<dbReference type="PANTHER" id="PTHR31094">
    <property type="entry name" value="RIKEN CDNA 2310061I04 GENE"/>
    <property type="match status" value="1"/>
</dbReference>
<reference evidence="1" key="2">
    <citation type="submission" date="2025-09" db="UniProtKB">
        <authorList>
            <consortium name="Ensembl"/>
        </authorList>
    </citation>
    <scope>IDENTIFICATION</scope>
</reference>
<dbReference type="RefSeq" id="XP_030203636.1">
    <property type="nucleotide sequence ID" value="XM_030347776.1"/>
</dbReference>
<dbReference type="RefSeq" id="XP_030203635.1">
    <property type="nucleotide sequence ID" value="XM_030347775.1"/>
</dbReference>
<reference evidence="1" key="1">
    <citation type="submission" date="2025-08" db="UniProtKB">
        <authorList>
            <consortium name="Ensembl"/>
        </authorList>
    </citation>
    <scope>IDENTIFICATION</scope>
</reference>
<dbReference type="RefSeq" id="XP_030203634.1">
    <property type="nucleotide sequence ID" value="XM_030347774.1"/>
</dbReference>
<organism evidence="1 2">
    <name type="scientific">Gadus morhua</name>
    <name type="common">Atlantic cod</name>
    <dbReference type="NCBI Taxonomy" id="8049"/>
    <lineage>
        <taxon>Eukaryota</taxon>
        <taxon>Metazoa</taxon>
        <taxon>Chordata</taxon>
        <taxon>Craniata</taxon>
        <taxon>Vertebrata</taxon>
        <taxon>Euteleostomi</taxon>
        <taxon>Actinopterygii</taxon>
        <taxon>Neopterygii</taxon>
        <taxon>Teleostei</taxon>
        <taxon>Neoteleostei</taxon>
        <taxon>Acanthomorphata</taxon>
        <taxon>Zeiogadaria</taxon>
        <taxon>Gadariae</taxon>
        <taxon>Gadiformes</taxon>
        <taxon>Gadoidei</taxon>
        <taxon>Gadidae</taxon>
        <taxon>Gadus</taxon>
    </lineage>
</organism>
<dbReference type="PANTHER" id="PTHR31094:SF2">
    <property type="entry name" value="RIKEN CDNA 2310061I04 GENE"/>
    <property type="match status" value="1"/>
</dbReference>
<protein>
    <submittedName>
        <fullName evidence="1">Si:ch211-215a10.4</fullName>
    </submittedName>
</protein>
<dbReference type="OMA" id="VKNHDYS"/>
<evidence type="ECO:0000313" key="1">
    <source>
        <dbReference type="Ensembl" id="ENSGMOP00000014279.1"/>
    </source>
</evidence>
<name>A0A8C5F7Z1_GADMO</name>
<evidence type="ECO:0000313" key="2">
    <source>
        <dbReference type="Proteomes" id="UP000694546"/>
    </source>
</evidence>
<dbReference type="GeneID" id="115536108"/>
<dbReference type="Ensembl" id="ENSGMOT00000014649.2">
    <property type="protein sequence ID" value="ENSGMOP00000014279.1"/>
    <property type="gene ID" value="ENSGMOG00000013308.2"/>
</dbReference>
<dbReference type="AlphaFoldDB" id="A0A8C5F7Z1"/>
<dbReference type="RefSeq" id="XP_030203637.1">
    <property type="nucleotide sequence ID" value="XM_030347777.1"/>
</dbReference>